<dbReference type="PANTHER" id="PTHR47223:SF1">
    <property type="entry name" value="SPERM ACROSOME MEMBRANE-ASSOCIATED PROTEIN 1"/>
    <property type="match status" value="1"/>
</dbReference>
<dbReference type="EMBL" id="BC048388">
    <property type="protein sequence ID" value="AAH48388.1"/>
    <property type="molecule type" value="mRNA"/>
</dbReference>
<accession>Q80VM2</accession>
<dbReference type="PANTHER" id="PTHR47223">
    <property type="entry name" value="SPERM ACROSOME MEMBRANE-ASSOCIATED PROTEIN 1"/>
    <property type="match status" value="1"/>
</dbReference>
<dbReference type="AlphaFoldDB" id="Q80VM2"/>
<name>Q80VM2_MOUSE</name>
<gene>
    <name evidence="2 3" type="primary">Spaca1</name>
</gene>
<sequence length="90" mass="10159">MVASVKFTVYTTNELQMRRSSRPDTDAVLVFVLTIGVIICIFVIFVLIFIIINWAAVKSFWGSKTSATEIQSELSSMRCEQDKDIESCSE</sequence>
<proteinExistence type="evidence at transcript level"/>
<feature type="transmembrane region" description="Helical" evidence="1">
    <location>
        <begin position="27"/>
        <end position="56"/>
    </location>
</feature>
<dbReference type="MGI" id="MGI:1914902">
    <property type="gene designation" value="Spaca1"/>
</dbReference>
<dbReference type="InterPro" id="IPR037878">
    <property type="entry name" value="SPACA1"/>
</dbReference>
<keyword evidence="1" id="KW-0812">Transmembrane</keyword>
<evidence type="ECO:0000256" key="1">
    <source>
        <dbReference type="SAM" id="Phobius"/>
    </source>
</evidence>
<protein>
    <submittedName>
        <fullName evidence="2">Spaca1 protein</fullName>
    </submittedName>
</protein>
<evidence type="ECO:0000313" key="3">
    <source>
        <dbReference type="MGI" id="MGI:1914902"/>
    </source>
</evidence>
<organism evidence="2">
    <name type="scientific">Mus musculus</name>
    <name type="common">Mouse</name>
    <dbReference type="NCBI Taxonomy" id="10090"/>
    <lineage>
        <taxon>Eukaryota</taxon>
        <taxon>Metazoa</taxon>
        <taxon>Chordata</taxon>
        <taxon>Craniata</taxon>
        <taxon>Vertebrata</taxon>
        <taxon>Euteleostomi</taxon>
        <taxon>Mammalia</taxon>
        <taxon>Eutheria</taxon>
        <taxon>Euarchontoglires</taxon>
        <taxon>Glires</taxon>
        <taxon>Rodentia</taxon>
        <taxon>Myomorpha</taxon>
        <taxon>Muroidea</taxon>
        <taxon>Muridae</taxon>
        <taxon>Murinae</taxon>
        <taxon>Mus</taxon>
        <taxon>Mus</taxon>
    </lineage>
</organism>
<evidence type="ECO:0000313" key="2">
    <source>
        <dbReference type="EMBL" id="AAH48388.1"/>
    </source>
</evidence>
<reference evidence="2" key="1">
    <citation type="journal article" date="2004" name="Genome Res.">
        <title>The status, quality, and expansion of the NIH full-length cDNA project: the Mammalian Gene Collection (MGC).</title>
        <authorList>
            <consortium name="The MGC Project Team"/>
            <person name="Gerhard D.S."/>
            <person name="Wagner L."/>
            <person name="Feingold E.A."/>
            <person name="Shenmen C.M."/>
            <person name="Grouse L.H."/>
            <person name="Schuler G."/>
            <person name="Klein S.L."/>
            <person name="Old S."/>
            <person name="Rasooly R."/>
            <person name="Good P."/>
            <person name="Guyer M."/>
            <person name="Peck A.M."/>
            <person name="Derge J.G."/>
            <person name="Lipman D."/>
            <person name="Collins F.S."/>
            <person name="Jang W."/>
            <person name="Sherry S."/>
            <person name="Feolo M."/>
            <person name="Misquitta L."/>
            <person name="Lee E."/>
            <person name="Rotmistrovsky K."/>
            <person name="Greenhut S.F."/>
            <person name="Schaefer C.F."/>
            <person name="Buetow K."/>
            <person name="Bonner T.I."/>
            <person name="Haussler D."/>
            <person name="Kent J."/>
            <person name="Kiekhaus M."/>
            <person name="Furey T."/>
            <person name="Brent M."/>
            <person name="Prange C."/>
            <person name="Schreiber K."/>
            <person name="Shapiro N."/>
            <person name="Bhat N.K."/>
            <person name="Hopkins R.F."/>
            <person name="Hsie F."/>
            <person name="Driscoll T."/>
            <person name="Soares M.B."/>
            <person name="Casavant T.L."/>
            <person name="Scheetz T.E."/>
            <person name="Brown-stein M.J."/>
            <person name="Usdin T.B."/>
            <person name="Toshiyuki S."/>
            <person name="Carninci P."/>
            <person name="Piao Y."/>
            <person name="Dudekula D.B."/>
            <person name="Ko M.S."/>
            <person name="Kawakami K."/>
            <person name="Suzuki Y."/>
            <person name="Sugano S."/>
            <person name="Gruber C.E."/>
            <person name="Smith M.R."/>
            <person name="Simmons B."/>
            <person name="Moore T."/>
            <person name="Waterman R."/>
            <person name="Johnson S.L."/>
            <person name="Ruan Y."/>
            <person name="Wei C.L."/>
            <person name="Mathavan S."/>
            <person name="Gunaratne P.H."/>
            <person name="Wu J."/>
            <person name="Garcia A.M."/>
            <person name="Hulyk S.W."/>
            <person name="Fuh E."/>
            <person name="Yuan Y."/>
            <person name="Sneed A."/>
            <person name="Kowis C."/>
            <person name="Hodgson A."/>
            <person name="Muzny D.M."/>
            <person name="McPherson J."/>
            <person name="Gibbs R.A."/>
            <person name="Fahey J."/>
            <person name="Helton E."/>
            <person name="Ketteman M."/>
            <person name="Madan A."/>
            <person name="Rodrigues S."/>
            <person name="Sanchez A."/>
            <person name="Whiting M."/>
            <person name="Madari A."/>
            <person name="Young A.C."/>
            <person name="Wetherby K.D."/>
            <person name="Granite S.J."/>
            <person name="Kwong P.N."/>
            <person name="Brinkley C.P."/>
            <person name="Pearson R.L."/>
            <person name="Bouffard G.G."/>
            <person name="Blakesly R.W."/>
            <person name="Green E.D."/>
            <person name="Dickson M.C."/>
            <person name="Rodriguez A.C."/>
            <person name="Grimwood J."/>
            <person name="Schmutz J."/>
            <person name="Myers R.M."/>
            <person name="Butterfield Y.S."/>
            <person name="Griffith M."/>
            <person name="Griffith O.L."/>
            <person name="Krzywinski M.I."/>
            <person name="Liao N."/>
            <person name="Morin R."/>
            <person name="Morrin R."/>
            <person name="Palmquist D."/>
            <person name="Petrescu A.S."/>
            <person name="Skalska U."/>
            <person name="Smailus D.E."/>
            <person name="Stott J.M."/>
            <person name="Schnerch A."/>
            <person name="Schein J.E."/>
            <person name="Jones S.J."/>
            <person name="Holt R.A."/>
            <person name="Baross A."/>
            <person name="Marra M.A."/>
            <person name="Clifton S."/>
            <person name="Makowski K.A."/>
            <person name="Bosak S."/>
            <person name="Malek J."/>
        </authorList>
    </citation>
    <scope>NUCLEOTIDE SEQUENCE [LARGE SCALE MRNA]</scope>
    <source>
        <tissue evidence="2">Olfactory epithelium</tissue>
    </source>
</reference>
<dbReference type="GO" id="GO:0002080">
    <property type="term" value="C:acrosomal membrane"/>
    <property type="evidence" value="ECO:0007669"/>
    <property type="project" value="InterPro"/>
</dbReference>
<dbReference type="AGR" id="MGI:1914902"/>
<keyword evidence="1" id="KW-0472">Membrane</keyword>
<keyword evidence="1" id="KW-1133">Transmembrane helix</keyword>